<organism evidence="3 4">
    <name type="scientific">Aspergillus glaucus CBS 516.65</name>
    <dbReference type="NCBI Taxonomy" id="1160497"/>
    <lineage>
        <taxon>Eukaryota</taxon>
        <taxon>Fungi</taxon>
        <taxon>Dikarya</taxon>
        <taxon>Ascomycota</taxon>
        <taxon>Pezizomycotina</taxon>
        <taxon>Eurotiomycetes</taxon>
        <taxon>Eurotiomycetidae</taxon>
        <taxon>Eurotiales</taxon>
        <taxon>Aspergillaceae</taxon>
        <taxon>Aspergillus</taxon>
        <taxon>Aspergillus subgen. Aspergillus</taxon>
    </lineage>
</organism>
<dbReference type="Proteomes" id="UP000184300">
    <property type="component" value="Unassembled WGS sequence"/>
</dbReference>
<sequence>MCMELYEHEVGFRLSWSLQYGFSFRSFFYQGQSLSIRLGLPVTYSQRKRQKRWWSLLGYSWSKNGQVTYCCDTPVSDSNGNVVCPNNESSFTLDGTHAVPGRVLLSSLSNFYVSGSVPSSSASPSLLPNSTASPSTGNSNTNHDVAIGVGVGVPLGVTVLILLVWTFLERERAQASNAKLARQLEYSKVLR</sequence>
<reference evidence="4" key="1">
    <citation type="journal article" date="2017" name="Genome Biol.">
        <title>Comparative genomics reveals high biological diversity and specific adaptations in the industrially and medically important fungal genus Aspergillus.</title>
        <authorList>
            <person name="de Vries R.P."/>
            <person name="Riley R."/>
            <person name="Wiebenga A."/>
            <person name="Aguilar-Osorio G."/>
            <person name="Amillis S."/>
            <person name="Uchima C.A."/>
            <person name="Anderluh G."/>
            <person name="Asadollahi M."/>
            <person name="Askin M."/>
            <person name="Barry K."/>
            <person name="Battaglia E."/>
            <person name="Bayram O."/>
            <person name="Benocci T."/>
            <person name="Braus-Stromeyer S.A."/>
            <person name="Caldana C."/>
            <person name="Canovas D."/>
            <person name="Cerqueira G.C."/>
            <person name="Chen F."/>
            <person name="Chen W."/>
            <person name="Choi C."/>
            <person name="Clum A."/>
            <person name="Dos Santos R.A."/>
            <person name="Damasio A.R."/>
            <person name="Diallinas G."/>
            <person name="Emri T."/>
            <person name="Fekete E."/>
            <person name="Flipphi M."/>
            <person name="Freyberg S."/>
            <person name="Gallo A."/>
            <person name="Gournas C."/>
            <person name="Habgood R."/>
            <person name="Hainaut M."/>
            <person name="Harispe M.L."/>
            <person name="Henrissat B."/>
            <person name="Hilden K.S."/>
            <person name="Hope R."/>
            <person name="Hossain A."/>
            <person name="Karabika E."/>
            <person name="Karaffa L."/>
            <person name="Karanyi Z."/>
            <person name="Krasevec N."/>
            <person name="Kuo A."/>
            <person name="Kusch H."/>
            <person name="LaButti K."/>
            <person name="Lagendijk E.L."/>
            <person name="Lapidus A."/>
            <person name="Levasseur A."/>
            <person name="Lindquist E."/>
            <person name="Lipzen A."/>
            <person name="Logrieco A.F."/>
            <person name="MacCabe A."/>
            <person name="Maekelae M.R."/>
            <person name="Malavazi I."/>
            <person name="Melin P."/>
            <person name="Meyer V."/>
            <person name="Mielnichuk N."/>
            <person name="Miskei M."/>
            <person name="Molnar A.P."/>
            <person name="Mule G."/>
            <person name="Ngan C.Y."/>
            <person name="Orejas M."/>
            <person name="Orosz E."/>
            <person name="Ouedraogo J.P."/>
            <person name="Overkamp K.M."/>
            <person name="Park H.-S."/>
            <person name="Perrone G."/>
            <person name="Piumi F."/>
            <person name="Punt P.J."/>
            <person name="Ram A.F."/>
            <person name="Ramon A."/>
            <person name="Rauscher S."/>
            <person name="Record E."/>
            <person name="Riano-Pachon D.M."/>
            <person name="Robert V."/>
            <person name="Roehrig J."/>
            <person name="Ruller R."/>
            <person name="Salamov A."/>
            <person name="Salih N.S."/>
            <person name="Samson R.A."/>
            <person name="Sandor E."/>
            <person name="Sanguinetti M."/>
            <person name="Schuetze T."/>
            <person name="Sepcic K."/>
            <person name="Shelest E."/>
            <person name="Sherlock G."/>
            <person name="Sophianopoulou V."/>
            <person name="Squina F.M."/>
            <person name="Sun H."/>
            <person name="Susca A."/>
            <person name="Todd R.B."/>
            <person name="Tsang A."/>
            <person name="Unkles S.E."/>
            <person name="van de Wiele N."/>
            <person name="van Rossen-Uffink D."/>
            <person name="Oliveira J.V."/>
            <person name="Vesth T.C."/>
            <person name="Visser J."/>
            <person name="Yu J.-H."/>
            <person name="Zhou M."/>
            <person name="Andersen M.R."/>
            <person name="Archer D.B."/>
            <person name="Baker S.E."/>
            <person name="Benoit I."/>
            <person name="Brakhage A.A."/>
            <person name="Braus G.H."/>
            <person name="Fischer R."/>
            <person name="Frisvad J.C."/>
            <person name="Goldman G.H."/>
            <person name="Houbraken J."/>
            <person name="Oakley B."/>
            <person name="Pocsi I."/>
            <person name="Scazzocchio C."/>
            <person name="Seiboth B."/>
            <person name="vanKuyk P.A."/>
            <person name="Wortman J."/>
            <person name="Dyer P.S."/>
            <person name="Grigoriev I.V."/>
        </authorList>
    </citation>
    <scope>NUCLEOTIDE SEQUENCE [LARGE SCALE GENOMIC DNA]</scope>
    <source>
        <strain evidence="4">CBS 516.65</strain>
    </source>
</reference>
<gene>
    <name evidence="3" type="ORF">ASPGLDRAFT_1181407</name>
</gene>
<feature type="region of interest" description="Disordered" evidence="1">
    <location>
        <begin position="118"/>
        <end position="138"/>
    </location>
</feature>
<dbReference type="GeneID" id="34456195"/>
<dbReference type="STRING" id="1160497.A0A1L9VUA3"/>
<feature type="transmembrane region" description="Helical" evidence="2">
    <location>
        <begin position="145"/>
        <end position="168"/>
    </location>
</feature>
<feature type="compositionally biased region" description="Low complexity" evidence="1">
    <location>
        <begin position="118"/>
        <end position="136"/>
    </location>
</feature>
<evidence type="ECO:0000256" key="1">
    <source>
        <dbReference type="SAM" id="MobiDB-lite"/>
    </source>
</evidence>
<dbReference type="AlphaFoldDB" id="A0A1L9VUA3"/>
<proteinExistence type="predicted"/>
<keyword evidence="2" id="KW-0472">Membrane</keyword>
<keyword evidence="4" id="KW-1185">Reference proteome</keyword>
<accession>A0A1L9VUA3</accession>
<name>A0A1L9VUA3_ASPGL</name>
<evidence type="ECO:0000313" key="4">
    <source>
        <dbReference type="Proteomes" id="UP000184300"/>
    </source>
</evidence>
<evidence type="ECO:0000256" key="2">
    <source>
        <dbReference type="SAM" id="Phobius"/>
    </source>
</evidence>
<dbReference type="VEuPathDB" id="FungiDB:ASPGLDRAFT_1181407"/>
<dbReference type="EMBL" id="KV878891">
    <property type="protein sequence ID" value="OJJ87485.1"/>
    <property type="molecule type" value="Genomic_DNA"/>
</dbReference>
<dbReference type="RefSeq" id="XP_022404174.1">
    <property type="nucleotide sequence ID" value="XM_022539934.1"/>
</dbReference>
<protein>
    <submittedName>
        <fullName evidence="3">Uncharacterized protein</fullName>
    </submittedName>
</protein>
<evidence type="ECO:0000313" key="3">
    <source>
        <dbReference type="EMBL" id="OJJ87485.1"/>
    </source>
</evidence>
<keyword evidence="2" id="KW-0812">Transmembrane</keyword>
<keyword evidence="2" id="KW-1133">Transmembrane helix</keyword>